<gene>
    <name evidence="2" type="ORF">GCM10007100_04850</name>
</gene>
<dbReference type="Proteomes" id="UP000644507">
    <property type="component" value="Unassembled WGS sequence"/>
</dbReference>
<keyword evidence="1" id="KW-1133">Transmembrane helix</keyword>
<keyword evidence="3" id="KW-1185">Reference proteome</keyword>
<dbReference type="AlphaFoldDB" id="A0A918TES2"/>
<reference evidence="2" key="1">
    <citation type="journal article" date="2014" name="Int. J. Syst. Evol. Microbiol.">
        <title>Complete genome sequence of Corynebacterium casei LMG S-19264T (=DSM 44701T), isolated from a smear-ripened cheese.</title>
        <authorList>
            <consortium name="US DOE Joint Genome Institute (JGI-PGF)"/>
            <person name="Walter F."/>
            <person name="Albersmeier A."/>
            <person name="Kalinowski J."/>
            <person name="Ruckert C."/>
        </authorList>
    </citation>
    <scope>NUCLEOTIDE SEQUENCE</scope>
    <source>
        <strain evidence="2">KCTC 12988</strain>
    </source>
</reference>
<keyword evidence="1" id="KW-0472">Membrane</keyword>
<organism evidence="2 3">
    <name type="scientific">Roseibacillus persicicus</name>
    <dbReference type="NCBI Taxonomy" id="454148"/>
    <lineage>
        <taxon>Bacteria</taxon>
        <taxon>Pseudomonadati</taxon>
        <taxon>Verrucomicrobiota</taxon>
        <taxon>Verrucomicrobiia</taxon>
        <taxon>Verrucomicrobiales</taxon>
        <taxon>Verrucomicrobiaceae</taxon>
        <taxon>Roseibacillus</taxon>
    </lineage>
</organism>
<feature type="transmembrane region" description="Helical" evidence="1">
    <location>
        <begin position="12"/>
        <end position="31"/>
    </location>
</feature>
<keyword evidence="1" id="KW-0812">Transmembrane</keyword>
<evidence type="ECO:0000313" key="3">
    <source>
        <dbReference type="Proteomes" id="UP000644507"/>
    </source>
</evidence>
<name>A0A918TES2_9BACT</name>
<proteinExistence type="predicted"/>
<reference evidence="2" key="2">
    <citation type="submission" date="2020-09" db="EMBL/GenBank/DDBJ databases">
        <authorList>
            <person name="Sun Q."/>
            <person name="Kim S."/>
        </authorList>
    </citation>
    <scope>NUCLEOTIDE SEQUENCE</scope>
    <source>
        <strain evidence="2">KCTC 12988</strain>
    </source>
</reference>
<feature type="transmembrane region" description="Helical" evidence="1">
    <location>
        <begin position="182"/>
        <end position="202"/>
    </location>
</feature>
<dbReference type="EMBL" id="BMXI01000002">
    <property type="protein sequence ID" value="GHC42902.1"/>
    <property type="molecule type" value="Genomic_DNA"/>
</dbReference>
<feature type="transmembrane region" description="Helical" evidence="1">
    <location>
        <begin position="143"/>
        <end position="162"/>
    </location>
</feature>
<dbReference type="RefSeq" id="WP_189567032.1">
    <property type="nucleotide sequence ID" value="NZ_BMXI01000002.1"/>
</dbReference>
<protein>
    <submittedName>
        <fullName evidence="2">Uncharacterized protein</fullName>
    </submittedName>
</protein>
<feature type="transmembrane region" description="Helical" evidence="1">
    <location>
        <begin position="51"/>
        <end position="69"/>
    </location>
</feature>
<sequence length="205" mass="22811">MKEAMHPYESLSMSSVGIVVGIYLVAMHAWMLAKPEQSQGILKKLPRNHNAGIYTMAIGLIWFWLLVAPDLRGPFSWLGKLSMDLGEFNFLKRYLQIAVPLVCFGLITQVREFLFVRGLGVIALMVAAPILDAAFLKEPGSRLLLSIFAYALLTKGMFWIGMPYTFRDAVAWATKTQGRWKGLAAGGLAYGVLVLAFSFTAWRGF</sequence>
<evidence type="ECO:0000256" key="1">
    <source>
        <dbReference type="SAM" id="Phobius"/>
    </source>
</evidence>
<comment type="caution">
    <text evidence="2">The sequence shown here is derived from an EMBL/GenBank/DDBJ whole genome shotgun (WGS) entry which is preliminary data.</text>
</comment>
<evidence type="ECO:0000313" key="2">
    <source>
        <dbReference type="EMBL" id="GHC42902.1"/>
    </source>
</evidence>
<feature type="transmembrane region" description="Helical" evidence="1">
    <location>
        <begin position="114"/>
        <end position="136"/>
    </location>
</feature>
<accession>A0A918TES2</accession>